<evidence type="ECO:0000256" key="1">
    <source>
        <dbReference type="SAM" id="SignalP"/>
    </source>
</evidence>
<reference evidence="2 3" key="2">
    <citation type="submission" date="2015-05" db="EMBL/GenBank/DDBJ databases">
        <authorList>
            <person name="Morales-Cruz A."/>
            <person name="Amrine K.C."/>
            <person name="Cantu D."/>
        </authorList>
    </citation>
    <scope>NUCLEOTIDE SEQUENCE [LARGE SCALE GENOMIC DNA]</scope>
    <source>
        <strain evidence="2">UCRPC4</strain>
    </source>
</reference>
<evidence type="ECO:0000313" key="3">
    <source>
        <dbReference type="Proteomes" id="UP000053317"/>
    </source>
</evidence>
<organism evidence="2 3">
    <name type="scientific">Phaeomoniella chlamydospora</name>
    <name type="common">Phaeoacremonium chlamydosporum</name>
    <dbReference type="NCBI Taxonomy" id="158046"/>
    <lineage>
        <taxon>Eukaryota</taxon>
        <taxon>Fungi</taxon>
        <taxon>Dikarya</taxon>
        <taxon>Ascomycota</taxon>
        <taxon>Pezizomycotina</taxon>
        <taxon>Eurotiomycetes</taxon>
        <taxon>Chaetothyriomycetidae</taxon>
        <taxon>Phaeomoniellales</taxon>
        <taxon>Phaeomoniellaceae</taxon>
        <taxon>Phaeomoniella</taxon>
    </lineage>
</organism>
<dbReference type="Proteomes" id="UP000053317">
    <property type="component" value="Unassembled WGS sequence"/>
</dbReference>
<feature type="signal peptide" evidence="1">
    <location>
        <begin position="1"/>
        <end position="18"/>
    </location>
</feature>
<keyword evidence="3" id="KW-1185">Reference proteome</keyword>
<dbReference type="EMBL" id="LCWF01000073">
    <property type="protein sequence ID" value="KKY22828.1"/>
    <property type="molecule type" value="Genomic_DNA"/>
</dbReference>
<name>A0A0G2GGW1_PHACM</name>
<comment type="caution">
    <text evidence="2">The sequence shown here is derived from an EMBL/GenBank/DDBJ whole genome shotgun (WGS) entry which is preliminary data.</text>
</comment>
<accession>A0A0G2GGW1</accession>
<evidence type="ECO:0000313" key="2">
    <source>
        <dbReference type="EMBL" id="KKY22828.1"/>
    </source>
</evidence>
<dbReference type="AlphaFoldDB" id="A0A0G2GGW1"/>
<proteinExistence type="predicted"/>
<keyword evidence="1" id="KW-0732">Signal</keyword>
<feature type="chain" id="PRO_5002544816" evidence="1">
    <location>
        <begin position="19"/>
        <end position="372"/>
    </location>
</feature>
<sequence>MHFLILILLSLPNLPVEAAPAAAATSLNTFTRTSIISNVQCSTQYTETTAAATPLPTGSTTVHNVTSTITANISTVASTIVVTASPTPYTATETSFSYIASTIDPGTSTSEVFEYVTSTIATFTSTSVECTNGVTPTSTVTTYKGTYTPVSGQPTSTLSEYPVYVNCTTALSTFYTLYATTTSGITTYTYTPASTVSTETITSTRTTTTYLPYNTTVTTTSSGTIYSATSTVVTTSISCPSVATSTYALKCAPTNLIGEVNGNGINVISNSPGSANVYTGGAEAGDNPSLCCQLCEESEGCAAMFAQPDAGNCALTFTNETSPSSSTSYGNTTTADGQCGSAFSYGDNGNTGGAGQGFIVQTGCGTISPVAD</sequence>
<protein>
    <submittedName>
        <fullName evidence="2">Putative ca2+-modulated nonselective cation channel polycystin</fullName>
    </submittedName>
</protein>
<reference evidence="2 3" key="1">
    <citation type="submission" date="2015-05" db="EMBL/GenBank/DDBJ databases">
        <title>Distinctive expansion of gene families associated with plant cell wall degradation and secondary metabolism in the genomes of grapevine trunk pathogens.</title>
        <authorList>
            <person name="Lawrence D.P."/>
            <person name="Travadon R."/>
            <person name="Rolshausen P.E."/>
            <person name="Baumgartner K."/>
        </authorList>
    </citation>
    <scope>NUCLEOTIDE SEQUENCE [LARGE SCALE GENOMIC DNA]</scope>
    <source>
        <strain evidence="2">UCRPC4</strain>
    </source>
</reference>
<gene>
    <name evidence="2" type="ORF">UCRPC4_g03154</name>
</gene>
<dbReference type="OrthoDB" id="3644474at2759"/>